<protein>
    <recommendedName>
        <fullName evidence="3">DUF4829 domain-containing protein</fullName>
    </recommendedName>
</protein>
<proteinExistence type="predicted"/>
<keyword evidence="2" id="KW-1185">Reference proteome</keyword>
<accession>A0ABT5VWW9</accession>
<dbReference type="EMBL" id="JAKJSC010000005">
    <property type="protein sequence ID" value="MDE5419745.1"/>
    <property type="molecule type" value="Genomic_DNA"/>
</dbReference>
<dbReference type="RefSeq" id="WP_275111074.1">
    <property type="nucleotide sequence ID" value="NZ_JAKJSC010000005.1"/>
</dbReference>
<evidence type="ECO:0000313" key="1">
    <source>
        <dbReference type="EMBL" id="MDE5419745.1"/>
    </source>
</evidence>
<sequence>MKQLYRISIIAILSLAPILLYGQGNNKYENEEIKVINQFLYKLIDAERLSKYNETDKPLTLYFHTGLDCDLNKSHKKEYKRNILLKQLDNSNLGRRFIDSTKIEKLKNVDIIFGRKNMYPKEKYNSKRVIGTISFSRTSFNKSLTTGYFYYDVYCGEDCGHGALIRIKKNNGAWIIDDYISMWIS</sequence>
<organism evidence="1 2">
    <name type="scientific">Paralabilibaculum antarcticum</name>
    <dbReference type="NCBI Taxonomy" id="2912572"/>
    <lineage>
        <taxon>Bacteria</taxon>
        <taxon>Pseudomonadati</taxon>
        <taxon>Bacteroidota</taxon>
        <taxon>Bacteroidia</taxon>
        <taxon>Marinilabiliales</taxon>
        <taxon>Marinifilaceae</taxon>
        <taxon>Paralabilibaculum</taxon>
    </lineage>
</organism>
<gene>
    <name evidence="1" type="ORF">L3049_17260</name>
</gene>
<comment type="caution">
    <text evidence="1">The sequence shown here is derived from an EMBL/GenBank/DDBJ whole genome shotgun (WGS) entry which is preliminary data.</text>
</comment>
<evidence type="ECO:0000313" key="2">
    <source>
        <dbReference type="Proteomes" id="UP001528920"/>
    </source>
</evidence>
<evidence type="ECO:0008006" key="3">
    <source>
        <dbReference type="Google" id="ProtNLM"/>
    </source>
</evidence>
<reference evidence="1 2" key="1">
    <citation type="submission" date="2022-01" db="EMBL/GenBank/DDBJ databases">
        <title>Labilibaculum sp. nov, a marine bacterium isolated from Antarctica.</title>
        <authorList>
            <person name="Dai W."/>
        </authorList>
    </citation>
    <scope>NUCLEOTIDE SEQUENCE [LARGE SCALE GENOMIC DNA]</scope>
    <source>
        <strain evidence="1 2">DW002</strain>
    </source>
</reference>
<name>A0ABT5VWW9_9BACT</name>
<dbReference type="Proteomes" id="UP001528920">
    <property type="component" value="Unassembled WGS sequence"/>
</dbReference>